<dbReference type="EMBL" id="CP062796">
    <property type="protein sequence ID" value="QUL98231.1"/>
    <property type="molecule type" value="Genomic_DNA"/>
</dbReference>
<reference evidence="2" key="1">
    <citation type="submission" date="2020-10" db="EMBL/GenBank/DDBJ databases">
        <authorList>
            <person name="Kadnikov V."/>
            <person name="Beletsky A.V."/>
            <person name="Mardanov A.V."/>
            <person name="Karnachuk O.V."/>
            <person name="Ravin N.V."/>
        </authorList>
    </citation>
    <scope>NUCLEOTIDE SEQUENCE</scope>
    <source>
        <strain evidence="2">Bu02</strain>
    </source>
</reference>
<dbReference type="GO" id="GO:0003677">
    <property type="term" value="F:DNA binding"/>
    <property type="evidence" value="ECO:0007669"/>
    <property type="project" value="InterPro"/>
</dbReference>
<proteinExistence type="predicted"/>
<feature type="domain" description="Helix-turn-helix" evidence="1">
    <location>
        <begin position="11"/>
        <end position="60"/>
    </location>
</feature>
<organism evidence="2">
    <name type="scientific">Candidatus Fermentithermobacillus carboniphilus</name>
    <dbReference type="NCBI Taxonomy" id="3085328"/>
    <lineage>
        <taxon>Bacteria</taxon>
        <taxon>Bacillati</taxon>
        <taxon>Bacillota</taxon>
        <taxon>Candidatus Fermentithermobacillia</taxon>
        <taxon>Candidatus Fermentithermobacillales</taxon>
        <taxon>Candidatus Fermentithermobacillaceae</taxon>
        <taxon>Candidatus Fermentithermobacillus</taxon>
    </lineage>
</organism>
<evidence type="ECO:0000259" key="1">
    <source>
        <dbReference type="Pfam" id="PF12728"/>
    </source>
</evidence>
<gene>
    <name evidence="2" type="ORF">IMF26_09350</name>
</gene>
<dbReference type="InterPro" id="IPR009061">
    <property type="entry name" value="DNA-bd_dom_put_sf"/>
</dbReference>
<dbReference type="InterPro" id="IPR010093">
    <property type="entry name" value="SinI_DNA-bd"/>
</dbReference>
<dbReference type="NCBIfam" id="TIGR01764">
    <property type="entry name" value="excise"/>
    <property type="match status" value="1"/>
</dbReference>
<name>A0AAT9LAV4_9FIRM</name>
<dbReference type="InterPro" id="IPR041657">
    <property type="entry name" value="HTH_17"/>
</dbReference>
<dbReference type="AlphaFoldDB" id="A0AAT9LAV4"/>
<dbReference type="KEGG" id="fcz:IMF26_09350"/>
<sequence length="101" mass="11780">MLVGLPTVERVLTVSEVAERLSVHPKTVYNMLERGELRGVKVGRVWRVPSEELEVFLRGGRAACEERPLLREYTRREIRRFLAADKVDEETMRKVEQLLCQ</sequence>
<accession>A0AAT9LAV4</accession>
<dbReference type="Pfam" id="PF12728">
    <property type="entry name" value="HTH_17"/>
    <property type="match status" value="1"/>
</dbReference>
<evidence type="ECO:0000313" key="2">
    <source>
        <dbReference type="EMBL" id="QUL98231.1"/>
    </source>
</evidence>
<dbReference type="SUPFAM" id="SSF46955">
    <property type="entry name" value="Putative DNA-binding domain"/>
    <property type="match status" value="1"/>
</dbReference>
<reference evidence="2" key="2">
    <citation type="journal article" date="2023" name="Biology">
        <title>Prokaryotic Life Associated with Coal-Fire Gas Vents Revealed by Metagenomics.</title>
        <authorList>
            <person name="Kadnikov V.V."/>
            <person name="Mardanov A.V."/>
            <person name="Beletsky A.V."/>
            <person name="Karnachuk O.V."/>
            <person name="Ravin N.V."/>
        </authorList>
    </citation>
    <scope>NUCLEOTIDE SEQUENCE</scope>
    <source>
        <strain evidence="2">Bu02</strain>
    </source>
</reference>
<protein>
    <submittedName>
        <fullName evidence="2">Helix-turn-helix domain-containing protein</fullName>
    </submittedName>
</protein>